<dbReference type="InterPro" id="IPR004089">
    <property type="entry name" value="MCPsignal_dom"/>
</dbReference>
<evidence type="ECO:0000256" key="1">
    <source>
        <dbReference type="ARBA" id="ARBA00023224"/>
    </source>
</evidence>
<dbReference type="RefSeq" id="WP_168570293.1">
    <property type="nucleotide sequence ID" value="NZ_CP051167.1"/>
</dbReference>
<dbReference type="GO" id="GO:0016020">
    <property type="term" value="C:membrane"/>
    <property type="evidence" value="ECO:0007669"/>
    <property type="project" value="InterPro"/>
</dbReference>
<dbReference type="Gene3D" id="1.10.287.950">
    <property type="entry name" value="Methyl-accepting chemotaxis protein"/>
    <property type="match status" value="1"/>
</dbReference>
<sequence>MKITKRLRDSALILLSFAIVNVIAIYSLVDRMTDDGRVVNYTGIVRGGTQRLVKLELVNLPQPGLIDELDRIINGLIRSDPDLGLPEPQDPHFLEKMQRVEREWQLLKTTIARARENPQWRQALLEESEVFFKLTDAATHAAEEFAQEKVRVSKNSQLILFGLNLLVLIGIYLLVRVLQIQLKNNISTIASSSTEIASSLTEYDEIASLQASSVKQTTTTASELSSTSISCAKEAERTQEAASEVTDLVASQIEQIPQTLMQMRELKTRVGEIAIQIAQLSDRTANIHQISQTVSHFATQTHLLALNASIEASRVTQGGQGFGIVASEIRKLADESHRSTQQIRTIADEIRQATATTEMAMNEGRQTLDEALTVLDHTIASFEEVDRAIARVLHSSQTISQRAEQQAIAIQQLFEAMNAIDRTTVENVQGIGQIKEGVQQLNQVAIDLKTMV</sequence>
<proteinExistence type="predicted"/>
<dbReference type="PANTHER" id="PTHR32089">
    <property type="entry name" value="METHYL-ACCEPTING CHEMOTAXIS PROTEIN MCPB"/>
    <property type="match status" value="1"/>
</dbReference>
<dbReference type="KEGG" id="oxy:HCG48_17510"/>
<dbReference type="EMBL" id="CP051167">
    <property type="protein sequence ID" value="QIZ72143.1"/>
    <property type="molecule type" value="Genomic_DNA"/>
</dbReference>
<gene>
    <name evidence="5" type="ORF">HCG48_17510</name>
</gene>
<evidence type="ECO:0000256" key="2">
    <source>
        <dbReference type="PROSITE-ProRule" id="PRU00284"/>
    </source>
</evidence>
<keyword evidence="1 2" id="KW-0807">Transducer</keyword>
<dbReference type="Pfam" id="PF00015">
    <property type="entry name" value="MCPsignal"/>
    <property type="match status" value="1"/>
</dbReference>
<dbReference type="Proteomes" id="UP000500857">
    <property type="component" value="Chromosome"/>
</dbReference>
<keyword evidence="3" id="KW-1133">Transmembrane helix</keyword>
<dbReference type="SUPFAM" id="SSF58104">
    <property type="entry name" value="Methyl-accepting chemotaxis protein (MCP) signaling domain"/>
    <property type="match status" value="1"/>
</dbReference>
<name>A0A6H1U286_9CYAN</name>
<keyword evidence="3" id="KW-0472">Membrane</keyword>
<keyword evidence="3" id="KW-0812">Transmembrane</keyword>
<reference evidence="5 6" key="1">
    <citation type="submission" date="2020-04" db="EMBL/GenBank/DDBJ databases">
        <authorList>
            <person name="Basu S."/>
            <person name="Maruthanayagam V."/>
            <person name="Chakraborty S."/>
            <person name="Pramanik A."/>
            <person name="Mukherjee J."/>
            <person name="Brink B."/>
        </authorList>
    </citation>
    <scope>NUCLEOTIDE SEQUENCE [LARGE SCALE GENOMIC DNA]</scope>
    <source>
        <strain evidence="5 6">AP17</strain>
    </source>
</reference>
<organism evidence="5 6">
    <name type="scientific">Oxynema aestuarii AP17</name>
    <dbReference type="NCBI Taxonomy" id="2064643"/>
    <lineage>
        <taxon>Bacteria</taxon>
        <taxon>Bacillati</taxon>
        <taxon>Cyanobacteriota</taxon>
        <taxon>Cyanophyceae</taxon>
        <taxon>Oscillatoriophycideae</taxon>
        <taxon>Oscillatoriales</taxon>
        <taxon>Oscillatoriaceae</taxon>
        <taxon>Oxynema</taxon>
        <taxon>Oxynema aestuarii</taxon>
    </lineage>
</organism>
<dbReference type="GO" id="GO:0007165">
    <property type="term" value="P:signal transduction"/>
    <property type="evidence" value="ECO:0007669"/>
    <property type="project" value="UniProtKB-KW"/>
</dbReference>
<evidence type="ECO:0000259" key="4">
    <source>
        <dbReference type="PROSITE" id="PS50111"/>
    </source>
</evidence>
<feature type="domain" description="Methyl-accepting transducer" evidence="4">
    <location>
        <begin position="185"/>
        <end position="421"/>
    </location>
</feature>
<keyword evidence="6" id="KW-1185">Reference proteome</keyword>
<protein>
    <submittedName>
        <fullName evidence="5">Chemotaxis protein</fullName>
    </submittedName>
</protein>
<evidence type="ECO:0000313" key="5">
    <source>
        <dbReference type="EMBL" id="QIZ72143.1"/>
    </source>
</evidence>
<dbReference type="AlphaFoldDB" id="A0A6H1U286"/>
<feature type="transmembrane region" description="Helical" evidence="3">
    <location>
        <begin position="12"/>
        <end position="29"/>
    </location>
</feature>
<feature type="transmembrane region" description="Helical" evidence="3">
    <location>
        <begin position="158"/>
        <end position="175"/>
    </location>
</feature>
<evidence type="ECO:0000313" key="6">
    <source>
        <dbReference type="Proteomes" id="UP000500857"/>
    </source>
</evidence>
<accession>A0A6H1U286</accession>
<dbReference type="SMART" id="SM00283">
    <property type="entry name" value="MA"/>
    <property type="match status" value="1"/>
</dbReference>
<dbReference type="PROSITE" id="PS50111">
    <property type="entry name" value="CHEMOTAXIS_TRANSDUC_2"/>
    <property type="match status" value="1"/>
</dbReference>
<evidence type="ECO:0000256" key="3">
    <source>
        <dbReference type="SAM" id="Phobius"/>
    </source>
</evidence>
<dbReference type="PANTHER" id="PTHR32089:SF112">
    <property type="entry name" value="LYSOZYME-LIKE PROTEIN-RELATED"/>
    <property type="match status" value="1"/>
</dbReference>